<reference evidence="14" key="1">
    <citation type="submission" date="2022-05" db="EMBL/GenBank/DDBJ databases">
        <title>Jatrophihabitans sp. SB3-54 whole genome sequence.</title>
        <authorList>
            <person name="Suh M.K."/>
            <person name="Eom M.K."/>
            <person name="Kim J.S."/>
            <person name="Kim H.S."/>
            <person name="Do H.E."/>
            <person name="Shin Y.K."/>
            <person name="Lee J.-S."/>
        </authorList>
    </citation>
    <scope>NUCLEOTIDE SEQUENCE</scope>
    <source>
        <strain evidence="14">SB3-54</strain>
    </source>
</reference>
<dbReference type="RefSeq" id="WP_269441818.1">
    <property type="nucleotide sequence ID" value="NZ_CP097463.1"/>
</dbReference>
<dbReference type="SMART" id="SM00490">
    <property type="entry name" value="HELICc"/>
    <property type="match status" value="1"/>
</dbReference>
<dbReference type="PANTHER" id="PTHR47959">
    <property type="entry name" value="ATP-DEPENDENT RNA HELICASE RHLE-RELATED"/>
    <property type="match status" value="1"/>
</dbReference>
<feature type="compositionally biased region" description="Basic and acidic residues" evidence="10">
    <location>
        <begin position="442"/>
        <end position="458"/>
    </location>
</feature>
<dbReference type="PROSITE" id="PS51194">
    <property type="entry name" value="HELICASE_CTER"/>
    <property type="match status" value="1"/>
</dbReference>
<dbReference type="Gene3D" id="3.30.70.330">
    <property type="match status" value="1"/>
</dbReference>
<comment type="similarity">
    <text evidence="7 9">Belongs to the DEAD box helicase family.</text>
</comment>
<keyword evidence="15" id="KW-1185">Reference proteome</keyword>
<dbReference type="Pfam" id="PF03880">
    <property type="entry name" value="DbpA"/>
    <property type="match status" value="1"/>
</dbReference>
<dbReference type="SMART" id="SM00487">
    <property type="entry name" value="DEXDc"/>
    <property type="match status" value="1"/>
</dbReference>
<keyword evidence="3 9" id="KW-0378">Hydrolase</keyword>
<evidence type="ECO:0000256" key="2">
    <source>
        <dbReference type="ARBA" id="ARBA00022741"/>
    </source>
</evidence>
<evidence type="ECO:0000259" key="11">
    <source>
        <dbReference type="PROSITE" id="PS51192"/>
    </source>
</evidence>
<dbReference type="GO" id="GO:0004386">
    <property type="term" value="F:helicase activity"/>
    <property type="evidence" value="ECO:0007669"/>
    <property type="project" value="UniProtKB-KW"/>
</dbReference>
<evidence type="ECO:0000259" key="13">
    <source>
        <dbReference type="PROSITE" id="PS51195"/>
    </source>
</evidence>
<dbReference type="InterPro" id="IPR001650">
    <property type="entry name" value="Helicase_C-like"/>
</dbReference>
<dbReference type="InterPro" id="IPR014001">
    <property type="entry name" value="Helicase_ATP-bd"/>
</dbReference>
<accession>A0ABY7JVD2</accession>
<evidence type="ECO:0000256" key="8">
    <source>
        <dbReference type="PROSITE-ProRule" id="PRU00552"/>
    </source>
</evidence>
<dbReference type="SUPFAM" id="SSF52540">
    <property type="entry name" value="P-loop containing nucleoside triphosphate hydrolases"/>
    <property type="match status" value="1"/>
</dbReference>
<dbReference type="InterPro" id="IPR027417">
    <property type="entry name" value="P-loop_NTPase"/>
</dbReference>
<dbReference type="CDD" id="cd18787">
    <property type="entry name" value="SF2_C_DEAD"/>
    <property type="match status" value="1"/>
</dbReference>
<dbReference type="CDD" id="cd00268">
    <property type="entry name" value="DEADc"/>
    <property type="match status" value="1"/>
</dbReference>
<keyword evidence="4 9" id="KW-0347">Helicase</keyword>
<dbReference type="PROSITE" id="PS51195">
    <property type="entry name" value="Q_MOTIF"/>
    <property type="match status" value="1"/>
</dbReference>
<evidence type="ECO:0000256" key="5">
    <source>
        <dbReference type="ARBA" id="ARBA00022840"/>
    </source>
</evidence>
<dbReference type="InterPro" id="IPR057325">
    <property type="entry name" value="DeaD_dimer"/>
</dbReference>
<evidence type="ECO:0000313" key="15">
    <source>
        <dbReference type="Proteomes" id="UP001164693"/>
    </source>
</evidence>
<dbReference type="Pfam" id="PF00270">
    <property type="entry name" value="DEAD"/>
    <property type="match status" value="1"/>
</dbReference>
<protein>
    <submittedName>
        <fullName evidence="14">DEAD/DEAH box helicase</fullName>
    </submittedName>
</protein>
<dbReference type="InterPro" id="IPR044742">
    <property type="entry name" value="DEAD/DEAH_RhlB"/>
</dbReference>
<keyword evidence="5 9" id="KW-0067">ATP-binding</keyword>
<evidence type="ECO:0000256" key="1">
    <source>
        <dbReference type="ARBA" id="ARBA00022490"/>
    </source>
</evidence>
<keyword evidence="1" id="KW-0963">Cytoplasm</keyword>
<evidence type="ECO:0000256" key="6">
    <source>
        <dbReference type="ARBA" id="ARBA00023016"/>
    </source>
</evidence>
<organism evidence="14 15">
    <name type="scientific">Jatrophihabitans cynanchi</name>
    <dbReference type="NCBI Taxonomy" id="2944128"/>
    <lineage>
        <taxon>Bacteria</taxon>
        <taxon>Bacillati</taxon>
        <taxon>Actinomycetota</taxon>
        <taxon>Actinomycetes</taxon>
        <taxon>Jatrophihabitantales</taxon>
        <taxon>Jatrophihabitantaceae</taxon>
        <taxon>Jatrophihabitans</taxon>
    </lineage>
</organism>
<feature type="domain" description="Helicase C-terminal" evidence="12">
    <location>
        <begin position="232"/>
        <end position="377"/>
    </location>
</feature>
<dbReference type="PANTHER" id="PTHR47959:SF1">
    <property type="entry name" value="ATP-DEPENDENT RNA HELICASE DBPA"/>
    <property type="match status" value="1"/>
</dbReference>
<gene>
    <name evidence="14" type="ORF">M6B22_12210</name>
</gene>
<keyword evidence="6" id="KW-0346">Stress response</keyword>
<dbReference type="InterPro" id="IPR050079">
    <property type="entry name" value="DEAD_box_RNA_helicase"/>
</dbReference>
<dbReference type="InterPro" id="IPR011545">
    <property type="entry name" value="DEAD/DEAH_box_helicase_dom"/>
</dbReference>
<dbReference type="Proteomes" id="UP001164693">
    <property type="component" value="Chromosome"/>
</dbReference>
<evidence type="ECO:0000256" key="3">
    <source>
        <dbReference type="ARBA" id="ARBA00022801"/>
    </source>
</evidence>
<evidence type="ECO:0000256" key="10">
    <source>
        <dbReference type="SAM" id="MobiDB-lite"/>
    </source>
</evidence>
<sequence>MTSFAGLDLRPELQQALDSLGYEEPTPIQREAIPQLLAGHDLIGQAATGTGKTAAFALPILNVHTPGGRDPYALILVPTRELAIQVSEAIHRYGRDLGARVLPVYGGQPITRQIRALESGIDVVVATPGRAIDHLARKTLRTDNLRIVVLDEADEMLDMGFAEDIEAILQEIPAQRQTVLFSATLPARINGLVKRYLTDPVKVKIHREEKGGAAKRVRQVAYLAPRAHKPSALGRLLDIEQPAAAIVFCRTREEVDSLSQSMTARGYRAEALHGGMTQDHRDRVMQRVRSGAAELLVATDVAARGLDIDHLTHVVNYDVPSAPDAYVHRIGRVGRAGREGVAITLVEPRQHRLLKTIEKATKQAIAVEKLPTVADLRARRLELTRAALHEALEEDDVEQFRVVVDTLTDEFDLMQVALAAVKLAHEASGPVDADDEIPDVTVPRDGDRPAERGRDGGKGSHAAKGSPRAVSGGESTRIFVSLGHAAKIRPQDLVGAIANETSLSGRQIGAIEITHKFSIVEIPEQSVDEVVAALQATLIKGRKAKVERYKPRTERPERSGANR</sequence>
<feature type="region of interest" description="Disordered" evidence="10">
    <location>
        <begin position="429"/>
        <end position="472"/>
    </location>
</feature>
<dbReference type="CDD" id="cd12252">
    <property type="entry name" value="RRM_DbpA"/>
    <property type="match status" value="1"/>
</dbReference>
<dbReference type="InterPro" id="IPR014014">
    <property type="entry name" value="RNA_helicase_DEAD_Q_motif"/>
</dbReference>
<dbReference type="Pfam" id="PF25399">
    <property type="entry name" value="DeaD_dimer"/>
    <property type="match status" value="1"/>
</dbReference>
<evidence type="ECO:0000313" key="14">
    <source>
        <dbReference type="EMBL" id="WAX55312.1"/>
    </source>
</evidence>
<dbReference type="InterPro" id="IPR000629">
    <property type="entry name" value="RNA-helicase_DEAD-box_CS"/>
</dbReference>
<dbReference type="PROSITE" id="PS00039">
    <property type="entry name" value="DEAD_ATP_HELICASE"/>
    <property type="match status" value="1"/>
</dbReference>
<feature type="domain" description="DEAD-box RNA helicase Q" evidence="13">
    <location>
        <begin position="2"/>
        <end position="30"/>
    </location>
</feature>
<evidence type="ECO:0000256" key="4">
    <source>
        <dbReference type="ARBA" id="ARBA00022806"/>
    </source>
</evidence>
<feature type="short sequence motif" description="Q motif" evidence="8">
    <location>
        <begin position="2"/>
        <end position="30"/>
    </location>
</feature>
<dbReference type="Pfam" id="PF00271">
    <property type="entry name" value="Helicase_C"/>
    <property type="match status" value="1"/>
</dbReference>
<evidence type="ECO:0000259" key="12">
    <source>
        <dbReference type="PROSITE" id="PS51194"/>
    </source>
</evidence>
<name>A0ABY7JVD2_9ACTN</name>
<dbReference type="InterPro" id="IPR012677">
    <property type="entry name" value="Nucleotide-bd_a/b_plait_sf"/>
</dbReference>
<evidence type="ECO:0000256" key="7">
    <source>
        <dbReference type="ARBA" id="ARBA00038437"/>
    </source>
</evidence>
<keyword evidence="2 9" id="KW-0547">Nucleotide-binding</keyword>
<dbReference type="EMBL" id="CP097463">
    <property type="protein sequence ID" value="WAX55312.1"/>
    <property type="molecule type" value="Genomic_DNA"/>
</dbReference>
<proteinExistence type="inferred from homology"/>
<feature type="domain" description="Helicase ATP-binding" evidence="11">
    <location>
        <begin position="33"/>
        <end position="203"/>
    </location>
</feature>
<evidence type="ECO:0000256" key="9">
    <source>
        <dbReference type="RuleBase" id="RU000492"/>
    </source>
</evidence>
<dbReference type="PROSITE" id="PS51192">
    <property type="entry name" value="HELICASE_ATP_BIND_1"/>
    <property type="match status" value="1"/>
</dbReference>
<dbReference type="Gene3D" id="3.40.50.300">
    <property type="entry name" value="P-loop containing nucleotide triphosphate hydrolases"/>
    <property type="match status" value="2"/>
</dbReference>
<dbReference type="InterPro" id="IPR005580">
    <property type="entry name" value="DbpA/CsdA_RNA-bd_dom"/>
</dbReference>